<dbReference type="InterPro" id="IPR011234">
    <property type="entry name" value="Fumarylacetoacetase-like_C"/>
</dbReference>
<dbReference type="SUPFAM" id="SSF56529">
    <property type="entry name" value="FAH"/>
    <property type="match status" value="1"/>
</dbReference>
<evidence type="ECO:0000313" key="4">
    <source>
        <dbReference type="EMBL" id="GAA2171788.1"/>
    </source>
</evidence>
<reference evidence="5" key="1">
    <citation type="journal article" date="2019" name="Int. J. Syst. Evol. Microbiol.">
        <title>The Global Catalogue of Microorganisms (GCM) 10K type strain sequencing project: providing services to taxonomists for standard genome sequencing and annotation.</title>
        <authorList>
            <consortium name="The Broad Institute Genomics Platform"/>
            <consortium name="The Broad Institute Genome Sequencing Center for Infectious Disease"/>
            <person name="Wu L."/>
            <person name="Ma J."/>
        </authorList>
    </citation>
    <scope>NUCLEOTIDE SEQUENCE [LARGE SCALE GENOMIC DNA]</scope>
    <source>
        <strain evidence="5">JCM 16026</strain>
    </source>
</reference>
<evidence type="ECO:0000256" key="2">
    <source>
        <dbReference type="ARBA" id="ARBA00022723"/>
    </source>
</evidence>
<dbReference type="InterPro" id="IPR051121">
    <property type="entry name" value="FAH"/>
</dbReference>
<dbReference type="InterPro" id="IPR036663">
    <property type="entry name" value="Fumarylacetoacetase_C_sf"/>
</dbReference>
<name>A0ABP5MD20_9MICO</name>
<dbReference type="RefSeq" id="WP_344340361.1">
    <property type="nucleotide sequence ID" value="NZ_BAAAQT010000005.1"/>
</dbReference>
<proteinExistence type="inferred from homology"/>
<evidence type="ECO:0000313" key="5">
    <source>
        <dbReference type="Proteomes" id="UP001501599"/>
    </source>
</evidence>
<keyword evidence="5" id="KW-1185">Reference proteome</keyword>
<keyword evidence="2" id="KW-0479">Metal-binding</keyword>
<evidence type="ECO:0000259" key="3">
    <source>
        <dbReference type="Pfam" id="PF01557"/>
    </source>
</evidence>
<dbReference type="Pfam" id="PF01557">
    <property type="entry name" value="FAA_hydrolase"/>
    <property type="match status" value="1"/>
</dbReference>
<accession>A0ABP5MD20</accession>
<comment type="similarity">
    <text evidence="1">Belongs to the FAH family.</text>
</comment>
<comment type="caution">
    <text evidence="4">The sequence shown here is derived from an EMBL/GenBank/DDBJ whole genome shotgun (WGS) entry which is preliminary data.</text>
</comment>
<dbReference type="PANTHER" id="PTHR42796:SF4">
    <property type="entry name" value="FUMARYLACETOACETATE HYDROLASE DOMAIN-CONTAINING PROTEIN 2A"/>
    <property type="match status" value="1"/>
</dbReference>
<dbReference type="Proteomes" id="UP001501599">
    <property type="component" value="Unassembled WGS sequence"/>
</dbReference>
<gene>
    <name evidence="4" type="ORF">GCM10009846_06980</name>
</gene>
<feature type="domain" description="Fumarylacetoacetase-like C-terminal" evidence="3">
    <location>
        <begin position="73"/>
        <end position="245"/>
    </location>
</feature>
<sequence length="249" mass="25796">MRVARALVDGVASWVGWIPSADAGAWHPIADPYEAFALGADPAPIGDALDAPTLLPPCEPLVVAGIAQNRGQNDHPLPVQAWLKSPRTVVADGTPVALRRDAGGTVVEAEVAVVIGSPLFQVPVDEVLRHVLGYTAVNDVSQPERSALDQRNFEAKGGVGYTPLGPWIETGPIGDVPMTMRVAGEVVVDTSSDALPASIAEVVAYVAHWMPLGPGDVVMTGAPFSNAPAAPGDLVEVGIGTMTLTTPLR</sequence>
<evidence type="ECO:0000256" key="1">
    <source>
        <dbReference type="ARBA" id="ARBA00010211"/>
    </source>
</evidence>
<dbReference type="Gene3D" id="3.90.850.10">
    <property type="entry name" value="Fumarylacetoacetase-like, C-terminal domain"/>
    <property type="match status" value="1"/>
</dbReference>
<keyword evidence="4" id="KW-0378">Hydrolase</keyword>
<protein>
    <submittedName>
        <fullName evidence="4">Fumarylacetoacetate hydrolase family protein</fullName>
    </submittedName>
</protein>
<organism evidence="4 5">
    <name type="scientific">Agrococcus versicolor</name>
    <dbReference type="NCBI Taxonomy" id="501482"/>
    <lineage>
        <taxon>Bacteria</taxon>
        <taxon>Bacillati</taxon>
        <taxon>Actinomycetota</taxon>
        <taxon>Actinomycetes</taxon>
        <taxon>Micrococcales</taxon>
        <taxon>Microbacteriaceae</taxon>
        <taxon>Agrococcus</taxon>
    </lineage>
</organism>
<dbReference type="EMBL" id="BAAAQT010000005">
    <property type="protein sequence ID" value="GAA2171788.1"/>
    <property type="molecule type" value="Genomic_DNA"/>
</dbReference>
<dbReference type="GO" id="GO:0016787">
    <property type="term" value="F:hydrolase activity"/>
    <property type="evidence" value="ECO:0007669"/>
    <property type="project" value="UniProtKB-KW"/>
</dbReference>
<dbReference type="PANTHER" id="PTHR42796">
    <property type="entry name" value="FUMARYLACETOACETATE HYDROLASE DOMAIN-CONTAINING PROTEIN 2A-RELATED"/>
    <property type="match status" value="1"/>
</dbReference>